<evidence type="ECO:0000256" key="1">
    <source>
        <dbReference type="ARBA" id="ARBA00001974"/>
    </source>
</evidence>
<dbReference type="InterPro" id="IPR036318">
    <property type="entry name" value="FAD-bd_PCMH-like_sf"/>
</dbReference>
<dbReference type="SUPFAM" id="SSF56176">
    <property type="entry name" value="FAD-binding/transporter-associated domain-like"/>
    <property type="match status" value="1"/>
</dbReference>
<keyword evidence="3" id="KW-0285">Flavoprotein</keyword>
<keyword evidence="9" id="KW-1185">Reference proteome</keyword>
<comment type="cofactor">
    <cofactor evidence="1">
        <name>FAD</name>
        <dbReference type="ChEBI" id="CHEBI:57692"/>
    </cofactor>
</comment>
<evidence type="ECO:0000313" key="8">
    <source>
        <dbReference type="EMBL" id="WAR20986.1"/>
    </source>
</evidence>
<reference evidence="8" key="1">
    <citation type="submission" date="2022-11" db="EMBL/GenBank/DDBJ databases">
        <title>Centuries of genome instability and evolution in soft-shell clam transmissible cancer (bioRxiv).</title>
        <authorList>
            <person name="Hart S.F.M."/>
            <person name="Yonemitsu M.A."/>
            <person name="Giersch R.M."/>
            <person name="Beal B.F."/>
            <person name="Arriagada G."/>
            <person name="Davis B.W."/>
            <person name="Ostrander E.A."/>
            <person name="Goff S.P."/>
            <person name="Metzger M.J."/>
        </authorList>
    </citation>
    <scope>NUCLEOTIDE SEQUENCE</scope>
    <source>
        <strain evidence="8">MELC-2E11</strain>
        <tissue evidence="8">Siphon/mantle</tissue>
    </source>
</reference>
<accession>A0ABY7FJ83</accession>
<dbReference type="PANTHER" id="PTHR42973">
    <property type="entry name" value="BINDING OXIDOREDUCTASE, PUTATIVE (AFU_ORTHOLOGUE AFUA_1G17690)-RELATED"/>
    <property type="match status" value="1"/>
</dbReference>
<gene>
    <name evidence="8" type="ORF">MAR_014960</name>
</gene>
<keyword evidence="5" id="KW-0560">Oxidoreductase</keyword>
<proteinExistence type="inferred from homology"/>
<dbReference type="Pfam" id="PF08031">
    <property type="entry name" value="BBE"/>
    <property type="match status" value="1"/>
</dbReference>
<keyword evidence="4" id="KW-0274">FAD</keyword>
<dbReference type="InterPro" id="IPR012951">
    <property type="entry name" value="BBE"/>
</dbReference>
<dbReference type="Proteomes" id="UP001164746">
    <property type="component" value="Chromosome 12"/>
</dbReference>
<dbReference type="Gene3D" id="3.30.465.10">
    <property type="match status" value="2"/>
</dbReference>
<sequence>MRRLGSHAVIRGTQEDSDHRQLTANHDEARITRIQRGRTCCGCGSARTVTPGVGGYTLGGGHSPVSRSLRYAVDNLLEAQVVLADGSIATATENRTVIVTPEGDTRYHENGDLLWALRGGGGGTFGIAVYFVYRLHPMPSQMVVFRMLVAIEMSVLGLNFFEEELLEKMPPTRGCYWLLNNFPGSLEDPGSKTMINYKGVLTLFFWMDPKRIRACSQLGKKQTSTIYLHKQDGFLGIRKRRGRPANRANIFGGHIVAAGMGRKRIPGLHKGAAVCGDGQRFVDWLHRNYRKTTEGSLESTPLHPGYLSTVTSLSCGIALADAESGAPLLNQTTGNDELIEYFQTFAKGIRNGMYLNEPRKDNPYWKEDFWGTENYEGLLLIKRRYDPDNFFTCHHCVGSDVMDKTDPGRAPVSRFLF</sequence>
<evidence type="ECO:0000313" key="9">
    <source>
        <dbReference type="Proteomes" id="UP001164746"/>
    </source>
</evidence>
<evidence type="ECO:0000256" key="2">
    <source>
        <dbReference type="ARBA" id="ARBA00005466"/>
    </source>
</evidence>
<organism evidence="8 9">
    <name type="scientific">Mya arenaria</name>
    <name type="common">Soft-shell clam</name>
    <dbReference type="NCBI Taxonomy" id="6604"/>
    <lineage>
        <taxon>Eukaryota</taxon>
        <taxon>Metazoa</taxon>
        <taxon>Spiralia</taxon>
        <taxon>Lophotrochozoa</taxon>
        <taxon>Mollusca</taxon>
        <taxon>Bivalvia</taxon>
        <taxon>Autobranchia</taxon>
        <taxon>Heteroconchia</taxon>
        <taxon>Euheterodonta</taxon>
        <taxon>Imparidentia</taxon>
        <taxon>Neoheterodontei</taxon>
        <taxon>Myida</taxon>
        <taxon>Myoidea</taxon>
        <taxon>Myidae</taxon>
        <taxon>Mya</taxon>
    </lineage>
</organism>
<evidence type="ECO:0000256" key="5">
    <source>
        <dbReference type="ARBA" id="ARBA00023002"/>
    </source>
</evidence>
<protein>
    <submittedName>
        <fullName evidence="8">ZEB1-like protein</fullName>
    </submittedName>
</protein>
<dbReference type="InterPro" id="IPR050416">
    <property type="entry name" value="FAD-linked_Oxidoreductase"/>
</dbReference>
<evidence type="ECO:0000256" key="6">
    <source>
        <dbReference type="SAM" id="MobiDB-lite"/>
    </source>
</evidence>
<comment type="similarity">
    <text evidence="2">Belongs to the oxygen-dependent FAD-linked oxidoreductase family.</text>
</comment>
<feature type="domain" description="Berberine/berberine-like" evidence="7">
    <location>
        <begin position="354"/>
        <end position="396"/>
    </location>
</feature>
<dbReference type="PANTHER" id="PTHR42973:SF39">
    <property type="entry name" value="FAD-BINDING PCMH-TYPE DOMAIN-CONTAINING PROTEIN"/>
    <property type="match status" value="1"/>
</dbReference>
<name>A0ABY7FJ83_MYAAR</name>
<evidence type="ECO:0000259" key="7">
    <source>
        <dbReference type="Pfam" id="PF08031"/>
    </source>
</evidence>
<evidence type="ECO:0000256" key="3">
    <source>
        <dbReference type="ARBA" id="ARBA00022630"/>
    </source>
</evidence>
<dbReference type="Gene3D" id="3.40.462.20">
    <property type="match status" value="1"/>
</dbReference>
<dbReference type="EMBL" id="CP111023">
    <property type="protein sequence ID" value="WAR20986.1"/>
    <property type="molecule type" value="Genomic_DNA"/>
</dbReference>
<dbReference type="InterPro" id="IPR016169">
    <property type="entry name" value="FAD-bd_PCMH_sub2"/>
</dbReference>
<evidence type="ECO:0000256" key="4">
    <source>
        <dbReference type="ARBA" id="ARBA00022827"/>
    </source>
</evidence>
<feature type="region of interest" description="Disordered" evidence="6">
    <location>
        <begin position="1"/>
        <end position="20"/>
    </location>
</feature>